<dbReference type="SUPFAM" id="SSF46689">
    <property type="entry name" value="Homeodomain-like"/>
    <property type="match status" value="2"/>
</dbReference>
<dbReference type="InterPro" id="IPR018062">
    <property type="entry name" value="HTH_AraC-typ_CS"/>
</dbReference>
<keyword evidence="2" id="KW-0238">DNA-binding</keyword>
<dbReference type="InterPro" id="IPR032783">
    <property type="entry name" value="AraC_lig"/>
</dbReference>
<proteinExistence type="predicted"/>
<dbReference type="Pfam" id="PF12852">
    <property type="entry name" value="Cupin_6"/>
    <property type="match status" value="1"/>
</dbReference>
<comment type="caution">
    <text evidence="6">The sequence shown here is derived from an EMBL/GenBank/DDBJ whole genome shotgun (WGS) entry which is preliminary data.</text>
</comment>
<dbReference type="InterPro" id="IPR009057">
    <property type="entry name" value="Homeodomain-like_sf"/>
</dbReference>
<dbReference type="RefSeq" id="WP_357976598.1">
    <property type="nucleotide sequence ID" value="NZ_JBFAIH010000004.1"/>
</dbReference>
<dbReference type="PANTHER" id="PTHR46796:SF13">
    <property type="entry name" value="HTH-TYPE TRANSCRIPTIONAL ACTIVATOR RHAS"/>
    <property type="match status" value="1"/>
</dbReference>
<dbReference type="Pfam" id="PF12833">
    <property type="entry name" value="HTH_18"/>
    <property type="match status" value="1"/>
</dbReference>
<evidence type="ECO:0000256" key="4">
    <source>
        <dbReference type="SAM" id="MobiDB-lite"/>
    </source>
</evidence>
<dbReference type="InterPro" id="IPR011051">
    <property type="entry name" value="RmlC_Cupin_sf"/>
</dbReference>
<evidence type="ECO:0000256" key="3">
    <source>
        <dbReference type="ARBA" id="ARBA00023163"/>
    </source>
</evidence>
<feature type="domain" description="HTH araC/xylS-type" evidence="5">
    <location>
        <begin position="205"/>
        <end position="303"/>
    </location>
</feature>
<keyword evidence="1" id="KW-0805">Transcription regulation</keyword>
<reference evidence="6 7" key="1">
    <citation type="submission" date="2024-06" db="EMBL/GenBank/DDBJ databases">
        <title>The Natural Products Discovery Center: Release of the First 8490 Sequenced Strains for Exploring Actinobacteria Biosynthetic Diversity.</title>
        <authorList>
            <person name="Kalkreuter E."/>
            <person name="Kautsar S.A."/>
            <person name="Yang D."/>
            <person name="Bader C.D."/>
            <person name="Teijaro C.N."/>
            <person name="Fluegel L."/>
            <person name="Davis C.M."/>
            <person name="Simpson J.R."/>
            <person name="Lauterbach L."/>
            <person name="Steele A.D."/>
            <person name="Gui C."/>
            <person name="Meng S."/>
            <person name="Li G."/>
            <person name="Viehrig K."/>
            <person name="Ye F."/>
            <person name="Su P."/>
            <person name="Kiefer A.F."/>
            <person name="Nichols A."/>
            <person name="Cepeda A.J."/>
            <person name="Yan W."/>
            <person name="Fan B."/>
            <person name="Jiang Y."/>
            <person name="Adhikari A."/>
            <person name="Zheng C.-J."/>
            <person name="Schuster L."/>
            <person name="Cowan T.M."/>
            <person name="Smanski M.J."/>
            <person name="Chevrette M.G."/>
            <person name="De Carvalho L.P.S."/>
            <person name="Shen B."/>
        </authorList>
    </citation>
    <scope>NUCLEOTIDE SEQUENCE [LARGE SCALE GENOMIC DNA]</scope>
    <source>
        <strain evidence="6 7">NPDC050671</strain>
    </source>
</reference>
<dbReference type="InterPro" id="IPR014710">
    <property type="entry name" value="RmlC-like_jellyroll"/>
</dbReference>
<dbReference type="SMART" id="SM00342">
    <property type="entry name" value="HTH_ARAC"/>
    <property type="match status" value="1"/>
</dbReference>
<keyword evidence="7" id="KW-1185">Reference proteome</keyword>
<evidence type="ECO:0000256" key="1">
    <source>
        <dbReference type="ARBA" id="ARBA00023015"/>
    </source>
</evidence>
<dbReference type="Gene3D" id="2.60.120.10">
    <property type="entry name" value="Jelly Rolls"/>
    <property type="match status" value="1"/>
</dbReference>
<dbReference type="EMBL" id="JBFAIH010000004">
    <property type="protein sequence ID" value="MEV0363061.1"/>
    <property type="molecule type" value="Genomic_DNA"/>
</dbReference>
<dbReference type="Proteomes" id="UP001551658">
    <property type="component" value="Unassembled WGS sequence"/>
</dbReference>
<name>A0ABV3F5U2_9NOCA</name>
<evidence type="ECO:0000256" key="2">
    <source>
        <dbReference type="ARBA" id="ARBA00023125"/>
    </source>
</evidence>
<dbReference type="SUPFAM" id="SSF51182">
    <property type="entry name" value="RmlC-like cupins"/>
    <property type="match status" value="1"/>
</dbReference>
<evidence type="ECO:0000313" key="7">
    <source>
        <dbReference type="Proteomes" id="UP001551658"/>
    </source>
</evidence>
<dbReference type="PROSITE" id="PS01124">
    <property type="entry name" value="HTH_ARAC_FAMILY_2"/>
    <property type="match status" value="1"/>
</dbReference>
<dbReference type="Gene3D" id="1.10.10.60">
    <property type="entry name" value="Homeodomain-like"/>
    <property type="match status" value="2"/>
</dbReference>
<evidence type="ECO:0000259" key="5">
    <source>
        <dbReference type="PROSITE" id="PS01124"/>
    </source>
</evidence>
<gene>
    <name evidence="6" type="ORF">AB0H72_10200</name>
</gene>
<dbReference type="PROSITE" id="PS00041">
    <property type="entry name" value="HTH_ARAC_FAMILY_1"/>
    <property type="match status" value="1"/>
</dbReference>
<evidence type="ECO:0000313" key="6">
    <source>
        <dbReference type="EMBL" id="MEV0363061.1"/>
    </source>
</evidence>
<dbReference type="PANTHER" id="PTHR46796">
    <property type="entry name" value="HTH-TYPE TRANSCRIPTIONAL ACTIVATOR RHAS-RELATED"/>
    <property type="match status" value="1"/>
</dbReference>
<dbReference type="InterPro" id="IPR018060">
    <property type="entry name" value="HTH_AraC"/>
</dbReference>
<organism evidence="6 7">
    <name type="scientific">Nocardia fusca</name>
    <dbReference type="NCBI Taxonomy" id="941183"/>
    <lineage>
        <taxon>Bacteria</taxon>
        <taxon>Bacillati</taxon>
        <taxon>Actinomycetota</taxon>
        <taxon>Actinomycetes</taxon>
        <taxon>Mycobacteriales</taxon>
        <taxon>Nocardiaceae</taxon>
        <taxon>Nocardia</taxon>
    </lineage>
</organism>
<feature type="region of interest" description="Disordered" evidence="4">
    <location>
        <begin position="296"/>
        <end position="336"/>
    </location>
</feature>
<keyword evidence="3" id="KW-0804">Transcription</keyword>
<protein>
    <submittedName>
        <fullName evidence="6">AraC family transcriptional regulator</fullName>
    </submittedName>
</protein>
<accession>A0ABV3F5U2</accession>
<sequence>MDILADVLAVGGVRGTAGARIEAGGTWGISWDARCNAAFYAVTSGTAWLCLPGREAQQLMPGDVVLLPSGAEHALSSAPGVPLAPCGGCGGNAAMENGSVLRLGAGAVQTHILGASYEYDRTVSTQVMTSLPQVLHIRADHGGNCLDDTVRLLSRELAYPQIATAFVLNRLVDILLVQLIRVWLAKNPDEARDSWIGMLADPVVSDALAKLHQEPARGWTIDSLAAELTLSRSTLTRRFRAVTGTAPAEYLTRWRMDLAAIRLRDSDDPLDAIARSVGYTSVYAFSRAFRRARSQAPGQFRSAARATERGPARPQGLPPNEATTVIPAGLPRLPRE</sequence>
<dbReference type="InterPro" id="IPR050204">
    <property type="entry name" value="AraC_XylS_family_regulators"/>
</dbReference>